<keyword evidence="4" id="KW-1185">Reference proteome</keyword>
<reference evidence="3" key="1">
    <citation type="submission" date="2021-02" db="EMBL/GenBank/DDBJ databases">
        <authorList>
            <person name="Dougan E. K."/>
            <person name="Rhodes N."/>
            <person name="Thang M."/>
            <person name="Chan C."/>
        </authorList>
    </citation>
    <scope>NUCLEOTIDE SEQUENCE</scope>
</reference>
<feature type="compositionally biased region" description="Polar residues" evidence="2">
    <location>
        <begin position="253"/>
        <end position="262"/>
    </location>
</feature>
<evidence type="ECO:0000313" key="3">
    <source>
        <dbReference type="EMBL" id="CAE8588654.1"/>
    </source>
</evidence>
<evidence type="ECO:0000313" key="4">
    <source>
        <dbReference type="Proteomes" id="UP000654075"/>
    </source>
</evidence>
<feature type="compositionally biased region" description="Low complexity" evidence="2">
    <location>
        <begin position="149"/>
        <end position="234"/>
    </location>
</feature>
<proteinExistence type="predicted"/>
<comment type="caution">
    <text evidence="3">The sequence shown here is derived from an EMBL/GenBank/DDBJ whole genome shotgun (WGS) entry which is preliminary data.</text>
</comment>
<gene>
    <name evidence="3" type="ORF">PGLA1383_LOCUS7444</name>
</gene>
<evidence type="ECO:0000256" key="1">
    <source>
        <dbReference type="SAM" id="Coils"/>
    </source>
</evidence>
<dbReference type="AlphaFoldDB" id="A0A813DR05"/>
<feature type="coiled-coil region" evidence="1">
    <location>
        <begin position="120"/>
        <end position="147"/>
    </location>
</feature>
<name>A0A813DR05_POLGL</name>
<feature type="region of interest" description="Disordered" evidence="2">
    <location>
        <begin position="148"/>
        <end position="265"/>
    </location>
</feature>
<sequence>VQGLISEGTSLFESDPEKATVLLRLAGRKGYVPAYLLLAQLASQSNNDALMIETLCGLLATAEAEKQMPEKLLSNCAFQLAAALRDPRNKPEGQKHEKELGTIAKRWPIVGSVCEASNSFEDVQKRLREKQQELLKLSQSNKATAAELNNNSQNNNNQNNNNNSNTSSSNNNNNNDNHVNSTSNNRSNSNSNSNNNSTSNNSSNSSSNSNSINNSNSNSNNSNNNATITTTATTKDNQQLSSLSSPTGAPANNEATPSQSSAEGRWIDEGARWRFVVEVPSLASLGDGQLDINKVFFCLRGPDGSKLMQTPTPSNLDVDSAEASWSRKHRRLEVWAPKLREEVARPAVAVLEDIDGLD</sequence>
<evidence type="ECO:0000256" key="2">
    <source>
        <dbReference type="SAM" id="MobiDB-lite"/>
    </source>
</evidence>
<keyword evidence="1" id="KW-0175">Coiled coil</keyword>
<organism evidence="3 4">
    <name type="scientific">Polarella glacialis</name>
    <name type="common">Dinoflagellate</name>
    <dbReference type="NCBI Taxonomy" id="89957"/>
    <lineage>
        <taxon>Eukaryota</taxon>
        <taxon>Sar</taxon>
        <taxon>Alveolata</taxon>
        <taxon>Dinophyceae</taxon>
        <taxon>Suessiales</taxon>
        <taxon>Suessiaceae</taxon>
        <taxon>Polarella</taxon>
    </lineage>
</organism>
<feature type="non-terminal residue" evidence="3">
    <location>
        <position position="358"/>
    </location>
</feature>
<protein>
    <submittedName>
        <fullName evidence="3">Uncharacterized protein</fullName>
    </submittedName>
</protein>
<dbReference type="Proteomes" id="UP000654075">
    <property type="component" value="Unassembled WGS sequence"/>
</dbReference>
<dbReference type="EMBL" id="CAJNNV010003251">
    <property type="protein sequence ID" value="CAE8588654.1"/>
    <property type="molecule type" value="Genomic_DNA"/>
</dbReference>
<feature type="compositionally biased region" description="Polar residues" evidence="2">
    <location>
        <begin position="235"/>
        <end position="247"/>
    </location>
</feature>
<accession>A0A813DR05</accession>